<dbReference type="RefSeq" id="WP_051136518.1">
    <property type="nucleotide sequence ID" value="NZ_BAABIH010000002.1"/>
</dbReference>
<dbReference type="AlphaFoldDB" id="A0A5P9QB75"/>
<dbReference type="Proteomes" id="UP000326702">
    <property type="component" value="Chromosome"/>
</dbReference>
<dbReference type="OrthoDB" id="161242at2"/>
<dbReference type="InterPro" id="IPR011051">
    <property type="entry name" value="RmlC_Cupin_sf"/>
</dbReference>
<dbReference type="EMBL" id="CP045529">
    <property type="protein sequence ID" value="QFU98486.1"/>
    <property type="molecule type" value="Genomic_DNA"/>
</dbReference>
<reference evidence="1 2" key="1">
    <citation type="submission" date="2019-10" db="EMBL/GenBank/DDBJ databases">
        <title>Genome sequence of Luteimicrobium xylanilyticum HY-24.</title>
        <authorList>
            <person name="Kim D.Y."/>
            <person name="Park H.-Y."/>
        </authorList>
    </citation>
    <scope>NUCLEOTIDE SEQUENCE [LARGE SCALE GENOMIC DNA]</scope>
    <source>
        <strain evidence="1 2">HY-24</strain>
    </source>
</reference>
<dbReference type="Gene3D" id="2.60.120.10">
    <property type="entry name" value="Jelly Rolls"/>
    <property type="match status" value="1"/>
</dbReference>
<dbReference type="SUPFAM" id="SSF51182">
    <property type="entry name" value="RmlC-like cupins"/>
    <property type="match status" value="1"/>
</dbReference>
<evidence type="ECO:0008006" key="3">
    <source>
        <dbReference type="Google" id="ProtNLM"/>
    </source>
</evidence>
<dbReference type="InterPro" id="IPR014710">
    <property type="entry name" value="RmlC-like_jellyroll"/>
</dbReference>
<evidence type="ECO:0000313" key="2">
    <source>
        <dbReference type="Proteomes" id="UP000326702"/>
    </source>
</evidence>
<dbReference type="KEGG" id="lxl:KDY119_02002"/>
<gene>
    <name evidence="1" type="ORF">KDY119_02002</name>
</gene>
<name>A0A5P9QB75_9MICO</name>
<evidence type="ECO:0000313" key="1">
    <source>
        <dbReference type="EMBL" id="QFU98486.1"/>
    </source>
</evidence>
<sequence>MDERDRRAAGPTYPYWVLERGLQGLTTMRRAELDGFVSRTLGGRAAPSAVLDVPGDFQNVSFVHLPVGWVGEWHESPYPQWVVALEGRWFIEPQDGTRVEMGPGDLHWGGDQGTDDVGGGKGHRSGQLGDGPCLLMMVQRTR</sequence>
<accession>A0A5P9QB75</accession>
<organism evidence="1 2">
    <name type="scientific">Luteimicrobium xylanilyticum</name>
    <dbReference type="NCBI Taxonomy" id="1133546"/>
    <lineage>
        <taxon>Bacteria</taxon>
        <taxon>Bacillati</taxon>
        <taxon>Actinomycetota</taxon>
        <taxon>Actinomycetes</taxon>
        <taxon>Micrococcales</taxon>
        <taxon>Luteimicrobium</taxon>
    </lineage>
</organism>
<keyword evidence="2" id="KW-1185">Reference proteome</keyword>
<protein>
    <recommendedName>
        <fullName evidence="3">Cupin 2 conserved barrel domain-containing protein</fullName>
    </recommendedName>
</protein>
<proteinExistence type="predicted"/>
<dbReference type="CDD" id="cd07009">
    <property type="entry name" value="cupin_BLL0285-like"/>
    <property type="match status" value="1"/>
</dbReference>